<keyword evidence="5" id="KW-0539">Nucleus</keyword>
<evidence type="ECO:0000256" key="2">
    <source>
        <dbReference type="ARBA" id="ARBA00022723"/>
    </source>
</evidence>
<dbReference type="PANTHER" id="PTHR47338">
    <property type="entry name" value="ZN(II)2CYS6 TRANSCRIPTION FACTOR (EUROFUNG)-RELATED"/>
    <property type="match status" value="1"/>
</dbReference>
<keyword evidence="7" id="KW-1185">Reference proteome</keyword>
<evidence type="ECO:0000256" key="4">
    <source>
        <dbReference type="ARBA" id="ARBA00023163"/>
    </source>
</evidence>
<dbReference type="EMBL" id="JAGMUU010000013">
    <property type="protein sequence ID" value="KAH7140171.1"/>
    <property type="molecule type" value="Genomic_DNA"/>
</dbReference>
<evidence type="ECO:0000313" key="6">
    <source>
        <dbReference type="EMBL" id="KAH7140171.1"/>
    </source>
</evidence>
<dbReference type="CDD" id="cd12148">
    <property type="entry name" value="fungal_TF_MHR"/>
    <property type="match status" value="1"/>
</dbReference>
<sequence>MRPEVFGQLYLTWCHNQPISLFRPDTFLETLATRDHELLLALQALSLRFPPGTLSIQKQEKLDAMAKDSRRLAMNKVIDGQVELSTLQTLCLLSIIDFTDGRVVQADLNLSMASHLAHNLQPSSAMSNSEECLDCIRSILMLQRLQGCIYPGTRLTNATKYDGSPVTGHAKFWKGPEPAVLSRKFVDSQMTTGIIGCTKLVSEVWQMARKYAAFRVGPDEIPPWNSQSDYSCIMQGHMDIDSLVPTKYRFSSDRFGDYDQDALHQRRDYWGPWLFIQFVYAAIPCLLNHPFLLSMRLRNFRHTMPQSFIYQSYDLIMRHTGWIIYFIDLVEKKSFQVSDPCLAHCVGIVATIHLQHSFVEDLSLRGRAQAGFEKCMKFLHRMGSIWPSIAIMAQNLIRLQGSIALTHAPSPRDSGRRRTQGSFSIDGQLLWDILLYEQAGRHHAAADQSMFGETLKSDAAHGEPDLSIAAAHLVGSAGISGHKTVPAKYIVPPYAPSEGGTPPRITDQPMADERCLESRAFESVGEPGDQESFLQASDFNKAIENWWDFDYMYNQ</sequence>
<dbReference type="GO" id="GO:0005634">
    <property type="term" value="C:nucleus"/>
    <property type="evidence" value="ECO:0007669"/>
    <property type="project" value="UniProtKB-SubCell"/>
</dbReference>
<comment type="subcellular location">
    <subcellularLocation>
        <location evidence="1">Nucleus</location>
    </subcellularLocation>
</comment>
<evidence type="ECO:0000256" key="5">
    <source>
        <dbReference type="ARBA" id="ARBA00023242"/>
    </source>
</evidence>
<protein>
    <recommendedName>
        <fullName evidence="8">Transcription factor domain-containing protein</fullName>
    </recommendedName>
</protein>
<proteinExistence type="predicted"/>
<dbReference type="PANTHER" id="PTHR47338:SF9">
    <property type="entry name" value="ZN(II)2CYS6 TRANSCRIPTION FACTOR (EUROFUNG)"/>
    <property type="match status" value="1"/>
</dbReference>
<keyword evidence="4" id="KW-0804">Transcription</keyword>
<name>A0A9P9EN72_9HYPO</name>
<comment type="caution">
    <text evidence="6">The sequence shown here is derived from an EMBL/GenBank/DDBJ whole genome shotgun (WGS) entry which is preliminary data.</text>
</comment>
<evidence type="ECO:0000256" key="1">
    <source>
        <dbReference type="ARBA" id="ARBA00004123"/>
    </source>
</evidence>
<organism evidence="6 7">
    <name type="scientific">Dactylonectria estremocensis</name>
    <dbReference type="NCBI Taxonomy" id="1079267"/>
    <lineage>
        <taxon>Eukaryota</taxon>
        <taxon>Fungi</taxon>
        <taxon>Dikarya</taxon>
        <taxon>Ascomycota</taxon>
        <taxon>Pezizomycotina</taxon>
        <taxon>Sordariomycetes</taxon>
        <taxon>Hypocreomycetidae</taxon>
        <taxon>Hypocreales</taxon>
        <taxon>Nectriaceae</taxon>
        <taxon>Dactylonectria</taxon>
    </lineage>
</organism>
<evidence type="ECO:0000256" key="3">
    <source>
        <dbReference type="ARBA" id="ARBA00023015"/>
    </source>
</evidence>
<dbReference type="GO" id="GO:0046872">
    <property type="term" value="F:metal ion binding"/>
    <property type="evidence" value="ECO:0007669"/>
    <property type="project" value="UniProtKB-KW"/>
</dbReference>
<dbReference type="AlphaFoldDB" id="A0A9P9EN72"/>
<dbReference type="InterPro" id="IPR050815">
    <property type="entry name" value="TF_fung"/>
</dbReference>
<reference evidence="6" key="1">
    <citation type="journal article" date="2021" name="Nat. Commun.">
        <title>Genetic determinants of endophytism in the Arabidopsis root mycobiome.</title>
        <authorList>
            <person name="Mesny F."/>
            <person name="Miyauchi S."/>
            <person name="Thiergart T."/>
            <person name="Pickel B."/>
            <person name="Atanasova L."/>
            <person name="Karlsson M."/>
            <person name="Huettel B."/>
            <person name="Barry K.W."/>
            <person name="Haridas S."/>
            <person name="Chen C."/>
            <person name="Bauer D."/>
            <person name="Andreopoulos W."/>
            <person name="Pangilinan J."/>
            <person name="LaButti K."/>
            <person name="Riley R."/>
            <person name="Lipzen A."/>
            <person name="Clum A."/>
            <person name="Drula E."/>
            <person name="Henrissat B."/>
            <person name="Kohler A."/>
            <person name="Grigoriev I.V."/>
            <person name="Martin F.M."/>
            <person name="Hacquard S."/>
        </authorList>
    </citation>
    <scope>NUCLEOTIDE SEQUENCE</scope>
    <source>
        <strain evidence="6">MPI-CAGE-AT-0021</strain>
    </source>
</reference>
<dbReference type="Proteomes" id="UP000717696">
    <property type="component" value="Unassembled WGS sequence"/>
</dbReference>
<evidence type="ECO:0008006" key="8">
    <source>
        <dbReference type="Google" id="ProtNLM"/>
    </source>
</evidence>
<dbReference type="GO" id="GO:0000981">
    <property type="term" value="F:DNA-binding transcription factor activity, RNA polymerase II-specific"/>
    <property type="evidence" value="ECO:0007669"/>
    <property type="project" value="InterPro"/>
</dbReference>
<accession>A0A9P9EN72</accession>
<keyword evidence="2" id="KW-0479">Metal-binding</keyword>
<dbReference type="OrthoDB" id="2943660at2759"/>
<gene>
    <name evidence="6" type="ORF">B0J13DRAFT_446269</name>
</gene>
<evidence type="ECO:0000313" key="7">
    <source>
        <dbReference type="Proteomes" id="UP000717696"/>
    </source>
</evidence>
<keyword evidence="3" id="KW-0805">Transcription regulation</keyword>